<evidence type="ECO:0000256" key="1">
    <source>
        <dbReference type="SAM" id="MobiDB-lite"/>
    </source>
</evidence>
<gene>
    <name evidence="2" type="ORF">ERS008555_03861</name>
</gene>
<evidence type="ECO:0000313" key="2">
    <source>
        <dbReference type="EMBL" id="CQI97345.1"/>
    </source>
</evidence>
<protein>
    <submittedName>
        <fullName evidence="2">Uncharacterized protein</fullName>
    </submittedName>
</protein>
<feature type="region of interest" description="Disordered" evidence="1">
    <location>
        <begin position="48"/>
        <end position="80"/>
    </location>
</feature>
<dbReference type="EMBL" id="CTKE01000029">
    <property type="protein sequence ID" value="CQI97345.1"/>
    <property type="molecule type" value="Genomic_DNA"/>
</dbReference>
<evidence type="ECO:0000313" key="3">
    <source>
        <dbReference type="Proteomes" id="UP000042054"/>
    </source>
</evidence>
<dbReference type="AlphaFoldDB" id="A0A0U1HXZ6"/>
<organism evidence="2 3">
    <name type="scientific">Yersinia rohdei</name>
    <dbReference type="NCBI Taxonomy" id="29485"/>
    <lineage>
        <taxon>Bacteria</taxon>
        <taxon>Pseudomonadati</taxon>
        <taxon>Pseudomonadota</taxon>
        <taxon>Gammaproteobacteria</taxon>
        <taxon>Enterobacterales</taxon>
        <taxon>Yersiniaceae</taxon>
        <taxon>Yersinia</taxon>
    </lineage>
</organism>
<proteinExistence type="predicted"/>
<feature type="compositionally biased region" description="Polar residues" evidence="1">
    <location>
        <begin position="60"/>
        <end position="80"/>
    </location>
</feature>
<reference evidence="2 3" key="1">
    <citation type="submission" date="2015-03" db="EMBL/GenBank/DDBJ databases">
        <authorList>
            <person name="Murphy D."/>
        </authorList>
    </citation>
    <scope>NUCLEOTIDE SEQUENCE [LARGE SCALE GENOMIC DNA]</scope>
    <source>
        <strain evidence="2 3">68/02</strain>
    </source>
</reference>
<sequence length="80" mass="8277">MDSAAAQCPATVQRRCRTAGNIRLPAEATVGGTEHQIAAVNIKSAVTGQAARRGGRPARTQVQGSARHIQNMTVGQQAAV</sequence>
<dbReference type="Proteomes" id="UP000042054">
    <property type="component" value="Unassembled WGS sequence"/>
</dbReference>
<name>A0A0U1HXZ6_YERRO</name>
<accession>A0A0U1HXZ6</accession>